<dbReference type="PANTHER" id="PTHR35358:SF7">
    <property type="entry name" value="EXPRESSED PROTEIN"/>
    <property type="match status" value="1"/>
</dbReference>
<organism evidence="3 4">
    <name type="scientific">Hibiscus syriacus</name>
    <name type="common">Rose of Sharon</name>
    <dbReference type="NCBI Taxonomy" id="106335"/>
    <lineage>
        <taxon>Eukaryota</taxon>
        <taxon>Viridiplantae</taxon>
        <taxon>Streptophyta</taxon>
        <taxon>Embryophyta</taxon>
        <taxon>Tracheophyta</taxon>
        <taxon>Spermatophyta</taxon>
        <taxon>Magnoliopsida</taxon>
        <taxon>eudicotyledons</taxon>
        <taxon>Gunneridae</taxon>
        <taxon>Pentapetalae</taxon>
        <taxon>rosids</taxon>
        <taxon>malvids</taxon>
        <taxon>Malvales</taxon>
        <taxon>Malvaceae</taxon>
        <taxon>Malvoideae</taxon>
        <taxon>Hibiscus</taxon>
    </lineage>
</organism>
<dbReference type="Pfam" id="PF05278">
    <property type="entry name" value="PEARLI-4"/>
    <property type="match status" value="1"/>
</dbReference>
<dbReference type="PANTHER" id="PTHR35358">
    <property type="entry name" value="OS06G0711100 PROTEIN"/>
    <property type="match status" value="1"/>
</dbReference>
<protein>
    <submittedName>
        <fullName evidence="3">Phospholipase-like protein family, putative isoform 2</fullName>
    </submittedName>
</protein>
<proteinExistence type="predicted"/>
<dbReference type="InterPro" id="IPR007942">
    <property type="entry name" value="PLipase-like"/>
</dbReference>
<name>A0A6A3AZF2_HIBSY</name>
<sequence length="431" mass="47961">MGENGKVHQNCAKAANPYHECGAYCLEKNTDGKGYKENDKKVILGNRYGKGEAVHNKRTNDGNRAQPNCPKASNPYHECDENCIQKTSRAATLGIVKESDNRNGIKQGDSIRKKNDKGRVHQNCIKSSNPYHECDENCFERSTEAIAESGSKFVDGSKSFDRKKKGSESQPKSPQALEIAPALGAVYHGDQKSLQSHLYREKMEEENGESFSSSERHSEEIYSRDQSSDKAQIQYSQPLPMSDKITSPGDTKYEAKKVLNSAKVSSDANTEDATSLTFIGKYNVKASVSSTLQSILDKHGDIAANCQLESASMRAYYLECLCAVVQDLQFTSFKQLTKVKIKEMFAVLKDVESANIDVKYESSLESVKKELESQMENLAEKEKEAACAQELVAKTKAHLDDMEKEYSQQDKTPIASITEKFRGKSLTSEFL</sequence>
<keyword evidence="4" id="KW-1185">Reference proteome</keyword>
<feature type="region of interest" description="Disordered" evidence="2">
    <location>
        <begin position="154"/>
        <end position="176"/>
    </location>
</feature>
<evidence type="ECO:0000313" key="4">
    <source>
        <dbReference type="Proteomes" id="UP000436088"/>
    </source>
</evidence>
<gene>
    <name evidence="3" type="ORF">F3Y22_tig00110332pilonHSYRG01191</name>
</gene>
<accession>A0A6A3AZF2</accession>
<evidence type="ECO:0000256" key="1">
    <source>
        <dbReference type="SAM" id="Coils"/>
    </source>
</evidence>
<dbReference type="Proteomes" id="UP000436088">
    <property type="component" value="Unassembled WGS sequence"/>
</dbReference>
<dbReference type="AlphaFoldDB" id="A0A6A3AZF2"/>
<dbReference type="EMBL" id="VEPZ02000937">
    <property type="protein sequence ID" value="KAE8709253.1"/>
    <property type="molecule type" value="Genomic_DNA"/>
</dbReference>
<feature type="compositionally biased region" description="Polar residues" evidence="2">
    <location>
        <begin position="229"/>
        <end position="248"/>
    </location>
</feature>
<keyword evidence="1" id="KW-0175">Coiled coil</keyword>
<reference evidence="3" key="1">
    <citation type="submission" date="2019-09" db="EMBL/GenBank/DDBJ databases">
        <title>Draft genome information of white flower Hibiscus syriacus.</title>
        <authorList>
            <person name="Kim Y.-M."/>
        </authorList>
    </citation>
    <scope>NUCLEOTIDE SEQUENCE [LARGE SCALE GENOMIC DNA]</scope>
    <source>
        <strain evidence="3">YM2019G1</strain>
    </source>
</reference>
<feature type="compositionally biased region" description="Basic and acidic residues" evidence="2">
    <location>
        <begin position="214"/>
        <end position="228"/>
    </location>
</feature>
<feature type="coiled-coil region" evidence="1">
    <location>
        <begin position="361"/>
        <end position="405"/>
    </location>
</feature>
<evidence type="ECO:0000256" key="2">
    <source>
        <dbReference type="SAM" id="MobiDB-lite"/>
    </source>
</evidence>
<feature type="region of interest" description="Disordered" evidence="2">
    <location>
        <begin position="201"/>
        <end position="248"/>
    </location>
</feature>
<evidence type="ECO:0000313" key="3">
    <source>
        <dbReference type="EMBL" id="KAE8709253.1"/>
    </source>
</evidence>
<comment type="caution">
    <text evidence="3">The sequence shown here is derived from an EMBL/GenBank/DDBJ whole genome shotgun (WGS) entry which is preliminary data.</text>
</comment>